<evidence type="ECO:0000256" key="5">
    <source>
        <dbReference type="ARBA" id="ARBA00023274"/>
    </source>
</evidence>
<dbReference type="Gene3D" id="3.30.70.330">
    <property type="match status" value="1"/>
</dbReference>
<evidence type="ECO:0000256" key="2">
    <source>
        <dbReference type="ARBA" id="ARBA00022730"/>
    </source>
</evidence>
<accession>A0A518DMY8</accession>
<dbReference type="InterPro" id="IPR012677">
    <property type="entry name" value="Nucleotide-bd_a/b_plait_sf"/>
</dbReference>
<comment type="function">
    <text evidence="6">One of the early assembly proteins it binds 23S rRNA. One of the proteins that surrounds the polypeptide exit tunnel on the outside of the ribosome. Forms the main docking site for trigger factor binding to the ribosome.</text>
</comment>
<dbReference type="NCBIfam" id="NF004363">
    <property type="entry name" value="PRK05738.2-4"/>
    <property type="match status" value="1"/>
</dbReference>
<dbReference type="GO" id="GO:0003735">
    <property type="term" value="F:structural constituent of ribosome"/>
    <property type="evidence" value="ECO:0007669"/>
    <property type="project" value="InterPro"/>
</dbReference>
<dbReference type="Pfam" id="PF00276">
    <property type="entry name" value="Ribosomal_L23"/>
    <property type="match status" value="1"/>
</dbReference>
<evidence type="ECO:0000256" key="1">
    <source>
        <dbReference type="ARBA" id="ARBA00006700"/>
    </source>
</evidence>
<keyword evidence="2 6" id="KW-0699">rRNA-binding</keyword>
<name>A0A518DMY8_9BACT</name>
<dbReference type="OrthoDB" id="9793353at2"/>
<comment type="similarity">
    <text evidence="1 6">Belongs to the universal ribosomal protein uL23 family.</text>
</comment>
<protein>
    <recommendedName>
        <fullName evidence="6">Large ribosomal subunit protein uL23</fullName>
    </recommendedName>
</protein>
<dbReference type="GO" id="GO:0005840">
    <property type="term" value="C:ribosome"/>
    <property type="evidence" value="ECO:0007669"/>
    <property type="project" value="UniProtKB-KW"/>
</dbReference>
<evidence type="ECO:0000313" key="7">
    <source>
        <dbReference type="EMBL" id="QDU93207.1"/>
    </source>
</evidence>
<dbReference type="HAMAP" id="MF_01369_B">
    <property type="entry name" value="Ribosomal_uL23_B"/>
    <property type="match status" value="1"/>
</dbReference>
<dbReference type="GO" id="GO:0019843">
    <property type="term" value="F:rRNA binding"/>
    <property type="evidence" value="ECO:0007669"/>
    <property type="project" value="UniProtKB-UniRule"/>
</dbReference>
<evidence type="ECO:0000256" key="6">
    <source>
        <dbReference type="HAMAP-Rule" id="MF_01369"/>
    </source>
</evidence>
<dbReference type="SUPFAM" id="SSF54189">
    <property type="entry name" value="Ribosomal proteins S24e, L23 and L15e"/>
    <property type="match status" value="1"/>
</dbReference>
<proteinExistence type="inferred from homology"/>
<dbReference type="EMBL" id="CP036433">
    <property type="protein sequence ID" value="QDU93207.1"/>
    <property type="molecule type" value="Genomic_DNA"/>
</dbReference>
<organism evidence="7 8">
    <name type="scientific">Lignipirellula cremea</name>
    <dbReference type="NCBI Taxonomy" id="2528010"/>
    <lineage>
        <taxon>Bacteria</taxon>
        <taxon>Pseudomonadati</taxon>
        <taxon>Planctomycetota</taxon>
        <taxon>Planctomycetia</taxon>
        <taxon>Pirellulales</taxon>
        <taxon>Pirellulaceae</taxon>
        <taxon>Lignipirellula</taxon>
    </lineage>
</organism>
<keyword evidence="4 6" id="KW-0689">Ribosomal protein</keyword>
<evidence type="ECO:0000313" key="8">
    <source>
        <dbReference type="Proteomes" id="UP000317648"/>
    </source>
</evidence>
<comment type="subunit">
    <text evidence="6">Part of the 50S ribosomal subunit. Contacts protein L29, and trigger factor when it is bound to the ribosome.</text>
</comment>
<dbReference type="GO" id="GO:0006412">
    <property type="term" value="P:translation"/>
    <property type="evidence" value="ECO:0007669"/>
    <property type="project" value="UniProtKB-UniRule"/>
</dbReference>
<dbReference type="RefSeq" id="WP_145049811.1">
    <property type="nucleotide sequence ID" value="NZ_CP036433.1"/>
</dbReference>
<reference evidence="7 8" key="1">
    <citation type="submission" date="2019-02" db="EMBL/GenBank/DDBJ databases">
        <title>Deep-cultivation of Planctomycetes and their phenomic and genomic characterization uncovers novel biology.</title>
        <authorList>
            <person name="Wiegand S."/>
            <person name="Jogler M."/>
            <person name="Boedeker C."/>
            <person name="Pinto D."/>
            <person name="Vollmers J."/>
            <person name="Rivas-Marin E."/>
            <person name="Kohn T."/>
            <person name="Peeters S.H."/>
            <person name="Heuer A."/>
            <person name="Rast P."/>
            <person name="Oberbeckmann S."/>
            <person name="Bunk B."/>
            <person name="Jeske O."/>
            <person name="Meyerdierks A."/>
            <person name="Storesund J.E."/>
            <person name="Kallscheuer N."/>
            <person name="Luecker S."/>
            <person name="Lage O.M."/>
            <person name="Pohl T."/>
            <person name="Merkel B.J."/>
            <person name="Hornburger P."/>
            <person name="Mueller R.-W."/>
            <person name="Bruemmer F."/>
            <person name="Labrenz M."/>
            <person name="Spormann A.M."/>
            <person name="Op den Camp H."/>
            <person name="Overmann J."/>
            <person name="Amann R."/>
            <person name="Jetten M.S.M."/>
            <person name="Mascher T."/>
            <person name="Medema M.H."/>
            <person name="Devos D.P."/>
            <person name="Kaster A.-K."/>
            <person name="Ovreas L."/>
            <person name="Rohde M."/>
            <person name="Galperin M.Y."/>
            <person name="Jogler C."/>
        </authorList>
    </citation>
    <scope>NUCLEOTIDE SEQUENCE [LARGE SCALE GENOMIC DNA]</scope>
    <source>
        <strain evidence="7 8">Pla85_3_4</strain>
    </source>
</reference>
<dbReference type="InterPro" id="IPR013025">
    <property type="entry name" value="Ribosomal_uL23-like"/>
</dbReference>
<evidence type="ECO:0000256" key="3">
    <source>
        <dbReference type="ARBA" id="ARBA00022884"/>
    </source>
</evidence>
<dbReference type="AlphaFoldDB" id="A0A518DMY8"/>
<dbReference type="PANTHER" id="PTHR11620">
    <property type="entry name" value="60S RIBOSOMAL PROTEIN L23A"/>
    <property type="match status" value="1"/>
</dbReference>
<keyword evidence="3 6" id="KW-0694">RNA-binding</keyword>
<gene>
    <name evidence="6 7" type="primary">rplW</name>
    <name evidence="7" type="ORF">Pla8534_09860</name>
</gene>
<dbReference type="InterPro" id="IPR012678">
    <property type="entry name" value="Ribosomal_uL23/eL15/eS24_sf"/>
</dbReference>
<sequence length="108" mass="12882">MAATVRRAKTITSKIQLEPHQVILRPLVTEKNMHRSTRYNQYAFEVNRLATKIDIRRAVEELFDVRVTKVCTQSRKGKPRRFRFKIGHTKSWKKAIVTLHEEDRIDFF</sequence>
<dbReference type="FunFam" id="3.30.70.330:FF:000001">
    <property type="entry name" value="50S ribosomal protein L23"/>
    <property type="match status" value="1"/>
</dbReference>
<keyword evidence="8" id="KW-1185">Reference proteome</keyword>
<dbReference type="GO" id="GO:1990904">
    <property type="term" value="C:ribonucleoprotein complex"/>
    <property type="evidence" value="ECO:0007669"/>
    <property type="project" value="UniProtKB-KW"/>
</dbReference>
<evidence type="ECO:0000256" key="4">
    <source>
        <dbReference type="ARBA" id="ARBA00022980"/>
    </source>
</evidence>
<dbReference type="Proteomes" id="UP000317648">
    <property type="component" value="Chromosome"/>
</dbReference>
<keyword evidence="5 6" id="KW-0687">Ribonucleoprotein</keyword>
<dbReference type="KEGG" id="lcre:Pla8534_09860"/>